<evidence type="ECO:0000256" key="1">
    <source>
        <dbReference type="ARBA" id="ARBA00004123"/>
    </source>
</evidence>
<evidence type="ECO:0000256" key="2">
    <source>
        <dbReference type="ARBA" id="ARBA00022723"/>
    </source>
</evidence>
<dbReference type="GeneID" id="108881305"/>
<keyword evidence="5" id="KW-0862">Zinc</keyword>
<organism evidence="13 14">
    <name type="scientific">Lates calcarifer</name>
    <name type="common">Barramundi</name>
    <name type="synonym">Holocentrus calcarifer</name>
    <dbReference type="NCBI Taxonomy" id="8187"/>
    <lineage>
        <taxon>Eukaryota</taxon>
        <taxon>Metazoa</taxon>
        <taxon>Chordata</taxon>
        <taxon>Craniata</taxon>
        <taxon>Vertebrata</taxon>
        <taxon>Euteleostomi</taxon>
        <taxon>Actinopterygii</taxon>
        <taxon>Neopterygii</taxon>
        <taxon>Teleostei</taxon>
        <taxon>Neoteleostei</taxon>
        <taxon>Acanthomorphata</taxon>
        <taxon>Carangaria</taxon>
        <taxon>Carangaria incertae sedis</taxon>
        <taxon>Centropomidae</taxon>
        <taxon>Lates</taxon>
    </lineage>
</organism>
<dbReference type="Proteomes" id="UP000694890">
    <property type="component" value="Linkage group LG13"/>
</dbReference>
<dbReference type="GO" id="GO:0008270">
    <property type="term" value="F:zinc ion binding"/>
    <property type="evidence" value="ECO:0007669"/>
    <property type="project" value="UniProtKB-KW"/>
</dbReference>
<evidence type="ECO:0000313" key="13">
    <source>
        <dbReference type="Proteomes" id="UP000694890"/>
    </source>
</evidence>
<feature type="domain" description="C2H2-type" evidence="12">
    <location>
        <begin position="344"/>
        <end position="371"/>
    </location>
</feature>
<feature type="domain" description="C2H2-type" evidence="12">
    <location>
        <begin position="232"/>
        <end position="259"/>
    </location>
</feature>
<dbReference type="Pfam" id="PF13912">
    <property type="entry name" value="zf-C2H2_6"/>
    <property type="match status" value="1"/>
</dbReference>
<name>A0AAJ7LRG4_LATCA</name>
<dbReference type="GO" id="GO:0000981">
    <property type="term" value="F:DNA-binding transcription factor activity, RNA polymerase II-specific"/>
    <property type="evidence" value="ECO:0007669"/>
    <property type="project" value="TreeGrafter"/>
</dbReference>
<evidence type="ECO:0000256" key="7">
    <source>
        <dbReference type="ARBA" id="ARBA00023125"/>
    </source>
</evidence>
<dbReference type="GO" id="GO:0000978">
    <property type="term" value="F:RNA polymerase II cis-regulatory region sequence-specific DNA binding"/>
    <property type="evidence" value="ECO:0007669"/>
    <property type="project" value="TreeGrafter"/>
</dbReference>
<keyword evidence="4 10" id="KW-0863">Zinc-finger</keyword>
<evidence type="ECO:0000256" key="5">
    <source>
        <dbReference type="ARBA" id="ARBA00022833"/>
    </source>
</evidence>
<dbReference type="SMART" id="SM00355">
    <property type="entry name" value="ZnF_C2H2"/>
    <property type="match status" value="5"/>
</dbReference>
<dbReference type="FunFam" id="3.30.160.60:FF:000213">
    <property type="entry name" value="Zinc finger protein 624"/>
    <property type="match status" value="1"/>
</dbReference>
<keyword evidence="6" id="KW-0805">Transcription regulation</keyword>
<feature type="region of interest" description="Disordered" evidence="11">
    <location>
        <begin position="73"/>
        <end position="93"/>
    </location>
</feature>
<dbReference type="PANTHER" id="PTHR23235:SF120">
    <property type="entry name" value="KRUPPEL-LIKE FACTOR 15"/>
    <property type="match status" value="1"/>
</dbReference>
<dbReference type="PROSITE" id="PS50157">
    <property type="entry name" value="ZINC_FINGER_C2H2_2"/>
    <property type="match status" value="5"/>
</dbReference>
<feature type="domain" description="C2H2-type" evidence="12">
    <location>
        <begin position="260"/>
        <end position="287"/>
    </location>
</feature>
<evidence type="ECO:0000313" key="14">
    <source>
        <dbReference type="RefSeq" id="XP_018528746.2"/>
    </source>
</evidence>
<dbReference type="KEGG" id="lcf:108881305"/>
<evidence type="ECO:0000256" key="3">
    <source>
        <dbReference type="ARBA" id="ARBA00022737"/>
    </source>
</evidence>
<accession>A0AAJ7LRG4</accession>
<evidence type="ECO:0000256" key="10">
    <source>
        <dbReference type="PROSITE-ProRule" id="PRU00042"/>
    </source>
</evidence>
<dbReference type="FunFam" id="3.30.160.60:FF:001465">
    <property type="entry name" value="Zinc finger protein 560"/>
    <property type="match status" value="1"/>
</dbReference>
<feature type="compositionally biased region" description="Basic and acidic residues" evidence="11">
    <location>
        <begin position="184"/>
        <end position="194"/>
    </location>
</feature>
<proteinExistence type="predicted"/>
<dbReference type="FunFam" id="3.30.160.60:FF:000340">
    <property type="entry name" value="zinc finger protein 473 isoform X1"/>
    <property type="match status" value="1"/>
</dbReference>
<gene>
    <name evidence="14" type="primary">LOC108881305</name>
</gene>
<keyword evidence="2" id="KW-0479">Metal-binding</keyword>
<dbReference type="GO" id="GO:0005634">
    <property type="term" value="C:nucleus"/>
    <property type="evidence" value="ECO:0007669"/>
    <property type="project" value="UniProtKB-SubCell"/>
</dbReference>
<dbReference type="Pfam" id="PF00096">
    <property type="entry name" value="zf-C2H2"/>
    <property type="match status" value="4"/>
</dbReference>
<sequence length="395" mass="45644">MYYMAIATMSSVQCLRKFVNERLTAATDEIFRVFEKTIAEYEEEIDRQRRLLEIVWKPEIRIRRIELSKEGEVRGHQQLCNQERNSSLDQKDPELPQIKEEQEELCTSQEGEQPLMKQETDMLTPIHEEKDHSEDQNMYMNTDESQSAAEEESVVSKLVVLSSVVLEPSRDHQLLSHNSQSAESQDHGAGKHGDSTSAKTAEPEPQRSHNKSQTNNFINEIWCNIHTDKMPFKCDTCGKTFQYESKLNTHLRIHTGERPYLCNTCGKRFRQTSALNVHVRTHTDEKPYSCSTCGKRFKQSSTLNVHIKTHSGEKPYFCNTCGKRFKRKSSLRDHLRNHTGGGPYCCNTCGKRFKKMLALNVHIRTHTELPKHKEEEILTDQQLCNQGRDSSLDPD</sequence>
<dbReference type="SUPFAM" id="SSF57667">
    <property type="entry name" value="beta-beta-alpha zinc fingers"/>
    <property type="match status" value="3"/>
</dbReference>
<keyword evidence="3" id="KW-0677">Repeat</keyword>
<dbReference type="GO" id="GO:0000122">
    <property type="term" value="P:negative regulation of transcription by RNA polymerase II"/>
    <property type="evidence" value="ECO:0007669"/>
    <property type="project" value="UniProtKB-ARBA"/>
</dbReference>
<dbReference type="FunFam" id="3.30.160.60:FF:000478">
    <property type="entry name" value="Zinc finger protein 133"/>
    <property type="match status" value="1"/>
</dbReference>
<keyword evidence="8" id="KW-0804">Transcription</keyword>
<dbReference type="InterPro" id="IPR036236">
    <property type="entry name" value="Znf_C2H2_sf"/>
</dbReference>
<dbReference type="PROSITE" id="PS00028">
    <property type="entry name" value="ZINC_FINGER_C2H2_1"/>
    <property type="match status" value="5"/>
</dbReference>
<dbReference type="FunFam" id="3.30.160.60:FF:000557">
    <property type="entry name" value="zinc finger and SCAN domain-containing protein 29"/>
    <property type="match status" value="1"/>
</dbReference>
<evidence type="ECO:0000256" key="9">
    <source>
        <dbReference type="ARBA" id="ARBA00023242"/>
    </source>
</evidence>
<evidence type="ECO:0000256" key="8">
    <source>
        <dbReference type="ARBA" id="ARBA00023163"/>
    </source>
</evidence>
<feature type="compositionally biased region" description="Polar residues" evidence="11">
    <location>
        <begin position="78"/>
        <end position="88"/>
    </location>
</feature>
<evidence type="ECO:0000256" key="4">
    <source>
        <dbReference type="ARBA" id="ARBA00022771"/>
    </source>
</evidence>
<feature type="region of interest" description="Disordered" evidence="11">
    <location>
        <begin position="174"/>
        <end position="213"/>
    </location>
</feature>
<protein>
    <submittedName>
        <fullName evidence="14">Zinc finger protein 33A</fullName>
    </submittedName>
</protein>
<dbReference type="Gene3D" id="3.30.160.60">
    <property type="entry name" value="Classic Zinc Finger"/>
    <property type="match status" value="5"/>
</dbReference>
<evidence type="ECO:0000256" key="11">
    <source>
        <dbReference type="SAM" id="MobiDB-lite"/>
    </source>
</evidence>
<evidence type="ECO:0000259" key="12">
    <source>
        <dbReference type="PROSITE" id="PS50157"/>
    </source>
</evidence>
<evidence type="ECO:0000256" key="6">
    <source>
        <dbReference type="ARBA" id="ARBA00023015"/>
    </source>
</evidence>
<dbReference type="InterPro" id="IPR013087">
    <property type="entry name" value="Znf_C2H2_type"/>
</dbReference>
<dbReference type="RefSeq" id="XP_018528746.2">
    <property type="nucleotide sequence ID" value="XM_018673230.2"/>
</dbReference>
<feature type="domain" description="C2H2-type" evidence="12">
    <location>
        <begin position="316"/>
        <end position="343"/>
    </location>
</feature>
<comment type="subcellular location">
    <subcellularLocation>
        <location evidence="1">Nucleus</location>
    </subcellularLocation>
</comment>
<feature type="domain" description="C2H2-type" evidence="12">
    <location>
        <begin position="288"/>
        <end position="315"/>
    </location>
</feature>
<dbReference type="PANTHER" id="PTHR23235">
    <property type="entry name" value="KRUEPPEL-LIKE TRANSCRIPTION FACTOR"/>
    <property type="match status" value="1"/>
</dbReference>
<reference evidence="14" key="1">
    <citation type="submission" date="2025-08" db="UniProtKB">
        <authorList>
            <consortium name="RefSeq"/>
        </authorList>
    </citation>
    <scope>IDENTIFICATION</scope>
    <source>
        <tissue evidence="14">Brain</tissue>
    </source>
</reference>
<keyword evidence="7" id="KW-0238">DNA-binding</keyword>
<keyword evidence="9" id="KW-0539">Nucleus</keyword>
<dbReference type="AlphaFoldDB" id="A0AAJ7LRG4"/>